<dbReference type="EMBL" id="JANURN010000009">
    <property type="protein sequence ID" value="MDL0082854.1"/>
    <property type="molecule type" value="Genomic_DNA"/>
</dbReference>
<evidence type="ECO:0000313" key="2">
    <source>
        <dbReference type="Proteomes" id="UP001173802"/>
    </source>
</evidence>
<evidence type="ECO:0000313" key="1">
    <source>
        <dbReference type="EMBL" id="MDL0082854.1"/>
    </source>
</evidence>
<gene>
    <name evidence="1" type="ORF">NYG90_09265</name>
</gene>
<keyword evidence="1" id="KW-0378">Hydrolase</keyword>
<comment type="caution">
    <text evidence="1">The sequence shown here is derived from an EMBL/GenBank/DDBJ whole genome shotgun (WGS) entry which is preliminary data.</text>
</comment>
<keyword evidence="1" id="KW-0255">Endonuclease</keyword>
<keyword evidence="2" id="KW-1185">Reference proteome</keyword>
<sequence length="423" mass="47962">MPTPAPHKQPHQTQWEKVKLGDIAEIDPKEKIKKGVKAKKISMGDIIPFYKFAKFSSFENFKSGSKFRNGDILLAKITPCLENGKTAFVDCLEKDEVAFGSSEFIVFRATKMTDSHFLYYTLTAPNFRKTAIQSMTGTSGRKRVQNNIITQYQIPLPPLPTQENIAQVLSMLDKKIELNTRINTELEALAKLLYTRYFVEYNFPDSSGKPYKASGGAMVYDPTLKREIPQDWEVAKIGDLCSIQSGFAFSTKDFSSQGIYKLITIKNVKDGFISIDTDNKILMLPTKLPTFCRLKKGDILLSLTGNVGRVGMVWDTDLLLNQRVGIIQEKEANKSFLYCLFRSEIMKTTLENLASGTSQHNLSPILTEKLWTLKPKKEILNKFHNEVSTILESILTNQQESQRLAEWRDYLLPLLMGDQAEVV</sequence>
<keyword evidence="1" id="KW-0540">Nuclease</keyword>
<organism evidence="1 2">
    <name type="scientific">Helicobacter zhangjianzhongii</name>
    <dbReference type="NCBI Taxonomy" id="2974574"/>
    <lineage>
        <taxon>Bacteria</taxon>
        <taxon>Pseudomonadati</taxon>
        <taxon>Campylobacterota</taxon>
        <taxon>Epsilonproteobacteria</taxon>
        <taxon>Campylobacterales</taxon>
        <taxon>Helicobacteraceae</taxon>
        <taxon>Helicobacter</taxon>
    </lineage>
</organism>
<dbReference type="Proteomes" id="UP001173802">
    <property type="component" value="Unassembled WGS sequence"/>
</dbReference>
<name>A0ACC6FU90_9HELI</name>
<accession>A0ACC6FU90</accession>
<reference evidence="1 2" key="1">
    <citation type="journal article" date="2023" name="Microorganisms">
        <title>Isolation and Genomic Characteristics of Cat-Borne Campylobacter felis sp. nov. and Sheep-Borne Campylobacter ovis sp. nov.</title>
        <authorList>
            <person name="Wang H."/>
            <person name="Li Y."/>
            <person name="Gu Y."/>
            <person name="Zhou G."/>
            <person name="Chen X."/>
            <person name="Zhang X."/>
            <person name="Shao Z."/>
            <person name="Zhang J."/>
            <person name="Zhang M."/>
        </authorList>
    </citation>
    <scope>NUCLEOTIDE SEQUENCE [LARGE SCALE GENOMIC DNA]</scope>
    <source>
        <strain evidence="1 2">XJK30-2</strain>
    </source>
</reference>
<protein>
    <submittedName>
        <fullName evidence="1">Restriction endonuclease subunit S</fullName>
    </submittedName>
</protein>
<proteinExistence type="predicted"/>